<reference evidence="2 3" key="1">
    <citation type="submission" date="2019-04" db="EMBL/GenBank/DDBJ databases">
        <authorList>
            <person name="Van Vliet M D."/>
        </authorList>
    </citation>
    <scope>NUCLEOTIDE SEQUENCE [LARGE SCALE GENOMIC DNA]</scope>
    <source>
        <strain evidence="2 3">F21</strain>
    </source>
</reference>
<dbReference type="InterPro" id="IPR013783">
    <property type="entry name" value="Ig-like_fold"/>
</dbReference>
<dbReference type="Gene3D" id="2.60.40.10">
    <property type="entry name" value="Immunoglobulins"/>
    <property type="match status" value="1"/>
</dbReference>
<sequence>MLDANQAPYSSGDNVYSNLTQYIDWYPTLINMTGQPLYGTDLDGINLTSNLFSRTSARLGYEGCYFGLDDYWASTRNERWKLHFNRLVGDDHVLELYDLWTDIGEATNVASVFTSERDALIARQDQWFGSGDVTASFMPLTGDSLPPYTNPAPFGDILEITATQTESISNPNNGVSVGFSDPSFKSLNAYDIHIQASDVIEYDLYVAADSDQVSGFFCSPSRSSKPLFSTERGIHSSGSMLNLYSMPKGEWIRVAAGVGDIAPSTARPQYIGLFNSSPGTYHFYIDNVVIRRKDGTIRAMVWNNGNDSDPTPSYYYNRVKYNTLAEASAVAGFPFSDISLSTTDLSTLDVVDPGTGTNQVTVTPATGIGIDYPVWADNATDTTGNGSNNSTGNAQVGDVFGDDNVRRSIFAFDVDDTITPDKIESAVLKLYYRGANANAEATGGAVSLYHSEAADVWSGSPLSEQRDWFNLGGWTNTGLNVVATPTEDIGYKEIDVTAEILADLNNDPGRPAIDGGSNKVMSHFLIRWDNEGTFDADLTFDAVEGSVGDPILELNFKPVSSPASSESSYTEWITGIEGLNEIDPAGAGPTNAWPLILEYGLGSDPATYTAGFMRGTNAPMAQQLGSYAIQDNVLTMSFDFNRNAGDIEVVVSESTNLIDWADTLVLQPPYSDTALLSTNPMVLSISDNAATNGYSGETTRVTARSGNAVDDEPKGFLKLEVRPSIASAATPLYLNTVSHNGILLEWSGSEQELFIIERAAAGSGSFTQLAQTGNYQYTDTSAIAGQSYNYRVRAVNAAGVTEWSNLATAIR</sequence>
<accession>A0A6C2UHT6</accession>
<gene>
    <name evidence="2" type="ORF">SCARR_01025</name>
</gene>
<evidence type="ECO:0000259" key="1">
    <source>
        <dbReference type="PROSITE" id="PS50853"/>
    </source>
</evidence>
<feature type="domain" description="Fibronectin type-III" evidence="1">
    <location>
        <begin position="728"/>
        <end position="811"/>
    </location>
</feature>
<dbReference type="InterPro" id="IPR003961">
    <property type="entry name" value="FN3_dom"/>
</dbReference>
<dbReference type="Proteomes" id="UP000346198">
    <property type="component" value="Unassembled WGS sequence"/>
</dbReference>
<organism evidence="2 3">
    <name type="scientific">Pontiella sulfatireligans</name>
    <dbReference type="NCBI Taxonomy" id="2750658"/>
    <lineage>
        <taxon>Bacteria</taxon>
        <taxon>Pseudomonadati</taxon>
        <taxon>Kiritimatiellota</taxon>
        <taxon>Kiritimatiellia</taxon>
        <taxon>Kiritimatiellales</taxon>
        <taxon>Pontiellaceae</taxon>
        <taxon>Pontiella</taxon>
    </lineage>
</organism>
<dbReference type="SUPFAM" id="SSF49265">
    <property type="entry name" value="Fibronectin type III"/>
    <property type="match status" value="1"/>
</dbReference>
<dbReference type="SUPFAM" id="SSF53649">
    <property type="entry name" value="Alkaline phosphatase-like"/>
    <property type="match status" value="1"/>
</dbReference>
<dbReference type="EMBL" id="CAAHFH010000001">
    <property type="protein sequence ID" value="VGO18971.1"/>
    <property type="molecule type" value="Genomic_DNA"/>
</dbReference>
<dbReference type="InterPro" id="IPR017850">
    <property type="entry name" value="Alkaline_phosphatase_core_sf"/>
</dbReference>
<protein>
    <recommendedName>
        <fullName evidence="1">Fibronectin type-III domain-containing protein</fullName>
    </recommendedName>
</protein>
<name>A0A6C2UHT6_9BACT</name>
<dbReference type="CDD" id="cd00063">
    <property type="entry name" value="FN3"/>
    <property type="match status" value="1"/>
</dbReference>
<evidence type="ECO:0000313" key="2">
    <source>
        <dbReference type="EMBL" id="VGO18971.1"/>
    </source>
</evidence>
<dbReference type="InterPro" id="IPR036116">
    <property type="entry name" value="FN3_sf"/>
</dbReference>
<dbReference type="Gene3D" id="3.40.720.10">
    <property type="entry name" value="Alkaline Phosphatase, subunit A"/>
    <property type="match status" value="1"/>
</dbReference>
<dbReference type="AlphaFoldDB" id="A0A6C2UHT6"/>
<keyword evidence="3" id="KW-1185">Reference proteome</keyword>
<proteinExistence type="predicted"/>
<evidence type="ECO:0000313" key="3">
    <source>
        <dbReference type="Proteomes" id="UP000346198"/>
    </source>
</evidence>
<dbReference type="PROSITE" id="PS50853">
    <property type="entry name" value="FN3"/>
    <property type="match status" value="1"/>
</dbReference>